<proteinExistence type="predicted"/>
<gene>
    <name evidence="1" type="ORF">S03H2_20743</name>
</gene>
<protein>
    <submittedName>
        <fullName evidence="1">Uncharacterized protein</fullName>
    </submittedName>
</protein>
<reference evidence="1" key="1">
    <citation type="journal article" date="2014" name="Front. Microbiol.">
        <title>High frequency of phylogenetically diverse reductive dehalogenase-homologous genes in deep subseafloor sedimentary metagenomes.</title>
        <authorList>
            <person name="Kawai M."/>
            <person name="Futagami T."/>
            <person name="Toyoda A."/>
            <person name="Takaki Y."/>
            <person name="Nishi S."/>
            <person name="Hori S."/>
            <person name="Arai W."/>
            <person name="Tsubouchi T."/>
            <person name="Morono Y."/>
            <person name="Uchiyama I."/>
            <person name="Ito T."/>
            <person name="Fujiyama A."/>
            <person name="Inagaki F."/>
            <person name="Takami H."/>
        </authorList>
    </citation>
    <scope>NUCLEOTIDE SEQUENCE</scope>
    <source>
        <strain evidence="1">Expedition CK06-06</strain>
    </source>
</reference>
<name>X1GD87_9ZZZZ</name>
<organism evidence="1">
    <name type="scientific">marine sediment metagenome</name>
    <dbReference type="NCBI Taxonomy" id="412755"/>
    <lineage>
        <taxon>unclassified sequences</taxon>
        <taxon>metagenomes</taxon>
        <taxon>ecological metagenomes</taxon>
    </lineage>
</organism>
<feature type="non-terminal residue" evidence="1">
    <location>
        <position position="172"/>
    </location>
</feature>
<evidence type="ECO:0000313" key="1">
    <source>
        <dbReference type="EMBL" id="GAH39554.1"/>
    </source>
</evidence>
<dbReference type="EMBL" id="BARU01010968">
    <property type="protein sequence ID" value="GAH39554.1"/>
    <property type="molecule type" value="Genomic_DNA"/>
</dbReference>
<sequence>MPAQANITWNTDGSATFSFYHIWEENDGPPELFNGAIGEAQLSVNVADYDDTGTPGDDVLFTFRNIGPDQCYISNVYFYDGVLLGMSHILVPDDGSVLFEPDNKSVGLPGAKPLIAQYDVVLLDAAGKVNKAAHGVNNIPAMADTEWLGVVFSLNSTYEDVIDQMLVGEIIV</sequence>
<accession>X1GD87</accession>
<dbReference type="AlphaFoldDB" id="X1GD87"/>
<comment type="caution">
    <text evidence="1">The sequence shown here is derived from an EMBL/GenBank/DDBJ whole genome shotgun (WGS) entry which is preliminary data.</text>
</comment>